<name>A0A1S7LDC8_MAGMO</name>
<protein>
    <submittedName>
        <fullName evidence="1">Uncharacterized protein</fullName>
    </submittedName>
</protein>
<gene>
    <name evidence="1" type="ORF">MAGMO_0739</name>
</gene>
<proteinExistence type="predicted"/>
<dbReference type="AlphaFoldDB" id="A0A1S7LDC8"/>
<accession>A0A1S7LDC8</accession>
<reference evidence="1" key="1">
    <citation type="submission" date="2015-04" db="EMBL/GenBank/DDBJ databases">
        <authorList>
            <person name="Syromyatnikov M.Y."/>
            <person name="Popov V.N."/>
        </authorList>
    </citation>
    <scope>NUCLEOTIDE SEQUENCE</scope>
    <source>
        <strain evidence="1">MO-1</strain>
    </source>
</reference>
<evidence type="ECO:0000313" key="1">
    <source>
        <dbReference type="EMBL" id="CRH04940.1"/>
    </source>
</evidence>
<sequence length="44" mass="4867">MLDEEAIISKVQNLYGEHGRKCGGYKREGTCALPGEICMPAMCY</sequence>
<organism evidence="1">
    <name type="scientific">Magnetococcus massalia (strain MO-1)</name>
    <dbReference type="NCBI Taxonomy" id="451514"/>
    <lineage>
        <taxon>Bacteria</taxon>
        <taxon>Pseudomonadati</taxon>
        <taxon>Pseudomonadota</taxon>
        <taxon>Magnetococcia</taxon>
        <taxon>Magnetococcales</taxon>
        <taxon>Magnetococcaceae</taxon>
        <taxon>Magnetococcus</taxon>
    </lineage>
</organism>
<dbReference type="EMBL" id="LO017727">
    <property type="protein sequence ID" value="CRH04940.1"/>
    <property type="molecule type" value="Genomic_DNA"/>
</dbReference>